<dbReference type="Proteomes" id="UP000653644">
    <property type="component" value="Unassembled WGS sequence"/>
</dbReference>
<evidence type="ECO:0000313" key="4">
    <source>
        <dbReference type="Proteomes" id="UP000653644"/>
    </source>
</evidence>
<evidence type="ECO:0000256" key="1">
    <source>
        <dbReference type="ARBA" id="ARBA00022527"/>
    </source>
</evidence>
<dbReference type="RefSeq" id="WP_189883343.1">
    <property type="nucleotide sequence ID" value="NZ_BMVN01000003.1"/>
</dbReference>
<keyword evidence="1" id="KW-0808">Transferase</keyword>
<keyword evidence="4" id="KW-1185">Reference proteome</keyword>
<protein>
    <recommendedName>
        <fullName evidence="2">Histidine kinase/HSP90-like ATPase domain-containing protein</fullName>
    </recommendedName>
</protein>
<dbReference type="CDD" id="cd16936">
    <property type="entry name" value="HATPase_RsbW-like"/>
    <property type="match status" value="1"/>
</dbReference>
<dbReference type="InterPro" id="IPR050267">
    <property type="entry name" value="Anti-sigma-factor_SerPK"/>
</dbReference>
<dbReference type="EMBL" id="BMVN01000003">
    <property type="protein sequence ID" value="GHA08231.1"/>
    <property type="molecule type" value="Genomic_DNA"/>
</dbReference>
<sequence>MPCEPESARRARLLIASALSAWAIEELVDAATLVVDELLTNTIEHTRCRASRITIRRLTEDRVRIGVSDTCRDLPDMRQPGSGAESGRGLVLVDALCDRWGYDQHRTWKVVWAELRLKATQ</sequence>
<comment type="caution">
    <text evidence="3">The sequence shown here is derived from an EMBL/GenBank/DDBJ whole genome shotgun (WGS) entry which is preliminary data.</text>
</comment>
<evidence type="ECO:0000313" key="3">
    <source>
        <dbReference type="EMBL" id="GHA08231.1"/>
    </source>
</evidence>
<dbReference type="InterPro" id="IPR036890">
    <property type="entry name" value="HATPase_C_sf"/>
</dbReference>
<keyword evidence="1" id="KW-0418">Kinase</keyword>
<accession>A0ABQ3CJ88</accession>
<organism evidence="3 4">
    <name type="scientific">Streptomyces canarius</name>
    <dbReference type="NCBI Taxonomy" id="285453"/>
    <lineage>
        <taxon>Bacteria</taxon>
        <taxon>Bacillati</taxon>
        <taxon>Actinomycetota</taxon>
        <taxon>Actinomycetes</taxon>
        <taxon>Kitasatosporales</taxon>
        <taxon>Streptomycetaceae</taxon>
        <taxon>Streptomyces</taxon>
    </lineage>
</organism>
<name>A0ABQ3CJ88_9ACTN</name>
<dbReference type="InterPro" id="IPR003594">
    <property type="entry name" value="HATPase_dom"/>
</dbReference>
<proteinExistence type="predicted"/>
<gene>
    <name evidence="3" type="ORF">GCM10010345_10720</name>
</gene>
<keyword evidence="1" id="KW-0723">Serine/threonine-protein kinase</keyword>
<dbReference type="Pfam" id="PF13581">
    <property type="entry name" value="HATPase_c_2"/>
    <property type="match status" value="1"/>
</dbReference>
<evidence type="ECO:0000259" key="2">
    <source>
        <dbReference type="Pfam" id="PF13581"/>
    </source>
</evidence>
<dbReference type="PANTHER" id="PTHR35526:SF3">
    <property type="entry name" value="ANTI-SIGMA-F FACTOR RSBW"/>
    <property type="match status" value="1"/>
</dbReference>
<reference evidence="4" key="1">
    <citation type="journal article" date="2019" name="Int. J. Syst. Evol. Microbiol.">
        <title>The Global Catalogue of Microorganisms (GCM) 10K type strain sequencing project: providing services to taxonomists for standard genome sequencing and annotation.</title>
        <authorList>
            <consortium name="The Broad Institute Genomics Platform"/>
            <consortium name="The Broad Institute Genome Sequencing Center for Infectious Disease"/>
            <person name="Wu L."/>
            <person name="Ma J."/>
        </authorList>
    </citation>
    <scope>NUCLEOTIDE SEQUENCE [LARGE SCALE GENOMIC DNA]</scope>
    <source>
        <strain evidence="4">JCM 4733</strain>
    </source>
</reference>
<dbReference type="Gene3D" id="3.30.565.10">
    <property type="entry name" value="Histidine kinase-like ATPase, C-terminal domain"/>
    <property type="match status" value="1"/>
</dbReference>
<dbReference type="SUPFAM" id="SSF55874">
    <property type="entry name" value="ATPase domain of HSP90 chaperone/DNA topoisomerase II/histidine kinase"/>
    <property type="match status" value="1"/>
</dbReference>
<feature type="domain" description="Histidine kinase/HSP90-like ATPase" evidence="2">
    <location>
        <begin position="2"/>
        <end position="112"/>
    </location>
</feature>
<dbReference type="PANTHER" id="PTHR35526">
    <property type="entry name" value="ANTI-SIGMA-F FACTOR RSBW-RELATED"/>
    <property type="match status" value="1"/>
</dbReference>